<dbReference type="PROSITE" id="PS50850">
    <property type="entry name" value="MFS"/>
    <property type="match status" value="1"/>
</dbReference>
<comment type="caution">
    <text evidence="8">The sequence shown here is derived from an EMBL/GenBank/DDBJ whole genome shotgun (WGS) entry which is preliminary data.</text>
</comment>
<dbReference type="InterPro" id="IPR036259">
    <property type="entry name" value="MFS_trans_sf"/>
</dbReference>
<evidence type="ECO:0000256" key="3">
    <source>
        <dbReference type="ARBA" id="ARBA00022692"/>
    </source>
</evidence>
<feature type="transmembrane region" description="Helical" evidence="6">
    <location>
        <begin position="214"/>
        <end position="236"/>
    </location>
</feature>
<feature type="transmembrane region" description="Helical" evidence="6">
    <location>
        <begin position="248"/>
        <end position="269"/>
    </location>
</feature>
<reference evidence="8 9" key="1">
    <citation type="submission" date="2019-02" db="EMBL/GenBank/DDBJ databases">
        <title>High diversity of culturable Acinetobacter species in natural soil and water ecosystems.</title>
        <authorList>
            <person name="Radolfova-Krizova L."/>
            <person name="Nemec A."/>
        </authorList>
    </citation>
    <scope>NUCLEOTIDE SEQUENCE [LARGE SCALE GENOMIC DNA]</scope>
    <source>
        <strain evidence="8 9">ANC 4281</strain>
    </source>
</reference>
<feature type="transmembrane region" description="Helical" evidence="6">
    <location>
        <begin position="16"/>
        <end position="35"/>
    </location>
</feature>
<dbReference type="PANTHER" id="PTHR43124:SF4">
    <property type="entry name" value="SUGAR EFFLUX TRANSPORTER"/>
    <property type="match status" value="1"/>
</dbReference>
<dbReference type="GO" id="GO:0022857">
    <property type="term" value="F:transmembrane transporter activity"/>
    <property type="evidence" value="ECO:0007669"/>
    <property type="project" value="InterPro"/>
</dbReference>
<evidence type="ECO:0000256" key="2">
    <source>
        <dbReference type="ARBA" id="ARBA00022475"/>
    </source>
</evidence>
<dbReference type="Gene3D" id="1.20.1250.20">
    <property type="entry name" value="MFS general substrate transporter like domains"/>
    <property type="match status" value="1"/>
</dbReference>
<feature type="transmembrane region" description="Helical" evidence="6">
    <location>
        <begin position="337"/>
        <end position="360"/>
    </location>
</feature>
<dbReference type="AlphaFoldDB" id="A0A4R0EHD0"/>
<protein>
    <submittedName>
        <fullName evidence="8">Sugar transporter</fullName>
    </submittedName>
</protein>
<dbReference type="OrthoDB" id="9788453at2"/>
<feature type="transmembrane region" description="Helical" evidence="6">
    <location>
        <begin position="173"/>
        <end position="193"/>
    </location>
</feature>
<dbReference type="InterPro" id="IPR020846">
    <property type="entry name" value="MFS_dom"/>
</dbReference>
<evidence type="ECO:0000256" key="1">
    <source>
        <dbReference type="ARBA" id="ARBA00004651"/>
    </source>
</evidence>
<sequence>MSSLSSEIPPNPTRQWISVITLAFAAFIFNTTEFIPVALLSDIGNSFNMPATDVGIMITLYAWVVAPISLPMMLMTRNVERRFLLIALFVVFILSHGLSYFAWNFNVLLASRIGIAFSHALFWSITASLAVRVAPKGKEFQALGLLATGTALAMVLGIPFGRMIGEAYGWRNTFALIAIGAAIVCLTLAKTLPKLPSVNSGSLKSIGILFKRPSLVIVFVLTIIIITAQFTAYSYIEPFTLNIAHFSSSQTTSLLLIYGGAGFIGSYLFGKFGNKYPKIAIPLSSALLAMSMLLLLPLAQGFNSLSVLSLFWGMSIICFSLALQAKTLNLASDATDVAMAIYSGLYNVGIGAGALLGGVVTANYGLSQIGIVGGLVAVVGTVLAFILVQGKDFIKM</sequence>
<gene>
    <name evidence="8" type="ORF">E0H85_14235</name>
</gene>
<evidence type="ECO:0000313" key="8">
    <source>
        <dbReference type="EMBL" id="TCB56198.1"/>
    </source>
</evidence>
<keyword evidence="8" id="KW-0813">Transport</keyword>
<feature type="transmembrane region" description="Helical" evidence="6">
    <location>
        <begin position="109"/>
        <end position="131"/>
    </location>
</feature>
<dbReference type="RefSeq" id="WP_131271933.1">
    <property type="nucleotide sequence ID" value="NZ_SJOA01000023.1"/>
</dbReference>
<feature type="domain" description="Major facilitator superfamily (MFS) profile" evidence="7">
    <location>
        <begin position="18"/>
        <end position="392"/>
    </location>
</feature>
<accession>A0A4R0EHD0</accession>
<dbReference type="Pfam" id="PF07690">
    <property type="entry name" value="MFS_1"/>
    <property type="match status" value="1"/>
</dbReference>
<dbReference type="Proteomes" id="UP000291380">
    <property type="component" value="Unassembled WGS sequence"/>
</dbReference>
<evidence type="ECO:0000256" key="4">
    <source>
        <dbReference type="ARBA" id="ARBA00022989"/>
    </source>
</evidence>
<evidence type="ECO:0000259" key="7">
    <source>
        <dbReference type="PROSITE" id="PS50850"/>
    </source>
</evidence>
<keyword evidence="3 6" id="KW-0812">Transmembrane</keyword>
<comment type="subcellular location">
    <subcellularLocation>
        <location evidence="1">Cell membrane</location>
        <topology evidence="1">Multi-pass membrane protein</topology>
    </subcellularLocation>
</comment>
<proteinExistence type="predicted"/>
<keyword evidence="4 6" id="KW-1133">Transmembrane helix</keyword>
<dbReference type="CDD" id="cd17324">
    <property type="entry name" value="MFS_NepI_like"/>
    <property type="match status" value="1"/>
</dbReference>
<dbReference type="SUPFAM" id="SSF103473">
    <property type="entry name" value="MFS general substrate transporter"/>
    <property type="match status" value="1"/>
</dbReference>
<feature type="transmembrane region" description="Helical" evidence="6">
    <location>
        <begin position="281"/>
        <end position="299"/>
    </location>
</feature>
<name>A0A4R0EHD0_9GAMM</name>
<feature type="transmembrane region" description="Helical" evidence="6">
    <location>
        <begin position="143"/>
        <end position="161"/>
    </location>
</feature>
<dbReference type="GO" id="GO:0005886">
    <property type="term" value="C:plasma membrane"/>
    <property type="evidence" value="ECO:0007669"/>
    <property type="project" value="UniProtKB-SubCell"/>
</dbReference>
<keyword evidence="8" id="KW-0762">Sugar transport</keyword>
<feature type="transmembrane region" description="Helical" evidence="6">
    <location>
        <begin position="305"/>
        <end position="325"/>
    </location>
</feature>
<evidence type="ECO:0000256" key="5">
    <source>
        <dbReference type="ARBA" id="ARBA00023136"/>
    </source>
</evidence>
<evidence type="ECO:0000256" key="6">
    <source>
        <dbReference type="SAM" id="Phobius"/>
    </source>
</evidence>
<dbReference type="PANTHER" id="PTHR43124">
    <property type="entry name" value="PURINE EFFLUX PUMP PBUE"/>
    <property type="match status" value="1"/>
</dbReference>
<dbReference type="NCBIfam" id="NF002921">
    <property type="entry name" value="PRK03545.1"/>
    <property type="match status" value="1"/>
</dbReference>
<dbReference type="InterPro" id="IPR050189">
    <property type="entry name" value="MFS_Efflux_Transporters"/>
</dbReference>
<feature type="transmembrane region" description="Helical" evidence="6">
    <location>
        <begin position="366"/>
        <end position="388"/>
    </location>
</feature>
<dbReference type="InterPro" id="IPR011701">
    <property type="entry name" value="MFS"/>
</dbReference>
<keyword evidence="5 6" id="KW-0472">Membrane</keyword>
<organism evidence="8 9">
    <name type="scientific">Acinetobacter terrae</name>
    <dbReference type="NCBI Taxonomy" id="2731247"/>
    <lineage>
        <taxon>Bacteria</taxon>
        <taxon>Pseudomonadati</taxon>
        <taxon>Pseudomonadota</taxon>
        <taxon>Gammaproteobacteria</taxon>
        <taxon>Moraxellales</taxon>
        <taxon>Moraxellaceae</taxon>
        <taxon>Acinetobacter</taxon>
        <taxon>Acinetobacter Taxon 24</taxon>
    </lineage>
</organism>
<keyword evidence="2" id="KW-1003">Cell membrane</keyword>
<feature type="transmembrane region" description="Helical" evidence="6">
    <location>
        <begin position="83"/>
        <end position="103"/>
    </location>
</feature>
<dbReference type="EMBL" id="SJOA01000023">
    <property type="protein sequence ID" value="TCB56198.1"/>
    <property type="molecule type" value="Genomic_DNA"/>
</dbReference>
<feature type="transmembrane region" description="Helical" evidence="6">
    <location>
        <begin position="55"/>
        <end position="76"/>
    </location>
</feature>
<evidence type="ECO:0000313" key="9">
    <source>
        <dbReference type="Proteomes" id="UP000291380"/>
    </source>
</evidence>